<sequence>MHTHYDFALRGRIFTFRANPFTVGDEASYHYYEDGVLLIKLDKIVDVGSYQDFELLEQKVIQFDKNYIIMPSFIDSHLHYPQWEAIGGFGEDLLQWLDKYAFKAEAKYHDINYAKAQAKQFLLNLIDNGITAAGVYCSSHPESVEALFEAADEANLHITAGQVWMDRHAPKSIIRPAKQSYDETLALIEKWHNHGNLRYALTPRFPITSSEEQLELAQALVKKYPDLTIQSHIDENSQEVAKTLELFPKAKSYADIFDQYNLLTPRTVLGHGNLLSEEEINLLADRKSSIAHCPSSNEFLGNTPLNLFGLQCQRPDLNISLASDIGAGTSLCPWHTMAAAYRASRSHRHALSPIKALYLHTLGGAESLSIDQITGKFAPGYQADIAIINTHATRALSQRMQTVENLDEEFFVLMTLGEASTIDRLYVSGVKLK</sequence>
<comment type="similarity">
    <text evidence="2 8">Belongs to the metallo-dependent hydrolases superfamily. ATZ/TRZ family.</text>
</comment>
<evidence type="ECO:0000256" key="7">
    <source>
        <dbReference type="NCBIfam" id="TIGR02967"/>
    </source>
</evidence>
<keyword evidence="11" id="KW-1185">Reference proteome</keyword>
<comment type="pathway">
    <text evidence="1 8">Purine metabolism; guanine degradation; xanthine from guanine: step 1/1.</text>
</comment>
<dbReference type="PANTHER" id="PTHR11271">
    <property type="entry name" value="GUANINE DEAMINASE"/>
    <property type="match status" value="1"/>
</dbReference>
<evidence type="ECO:0000256" key="4">
    <source>
        <dbReference type="ARBA" id="ARBA00022723"/>
    </source>
</evidence>
<gene>
    <name evidence="10" type="primary">guaD</name>
    <name evidence="10" type="ORF">HCT48_06750</name>
</gene>
<evidence type="ECO:0000256" key="3">
    <source>
        <dbReference type="ARBA" id="ARBA00012781"/>
    </source>
</evidence>
<dbReference type="RefSeq" id="WP_167695973.1">
    <property type="nucleotide sequence ID" value="NZ_CP118181.1"/>
</dbReference>
<keyword evidence="4 8" id="KW-0479">Metal-binding</keyword>
<dbReference type="InterPro" id="IPR014311">
    <property type="entry name" value="Guanine_deaminase"/>
</dbReference>
<comment type="catalytic activity">
    <reaction evidence="8">
        <text>guanine + H2O + H(+) = xanthine + NH4(+)</text>
        <dbReference type="Rhea" id="RHEA:14665"/>
        <dbReference type="ChEBI" id="CHEBI:15377"/>
        <dbReference type="ChEBI" id="CHEBI:15378"/>
        <dbReference type="ChEBI" id="CHEBI:16235"/>
        <dbReference type="ChEBI" id="CHEBI:17712"/>
        <dbReference type="ChEBI" id="CHEBI:28938"/>
        <dbReference type="EC" id="3.5.4.3"/>
    </reaction>
</comment>
<dbReference type="AlphaFoldDB" id="A0A968GG64"/>
<dbReference type="GO" id="GO:0005829">
    <property type="term" value="C:cytosol"/>
    <property type="evidence" value="ECO:0007669"/>
    <property type="project" value="TreeGrafter"/>
</dbReference>
<dbReference type="Gene3D" id="3.20.20.140">
    <property type="entry name" value="Metal-dependent hydrolases"/>
    <property type="match status" value="1"/>
</dbReference>
<evidence type="ECO:0000256" key="6">
    <source>
        <dbReference type="ARBA" id="ARBA00022833"/>
    </source>
</evidence>
<feature type="domain" description="Amidohydrolase-related" evidence="9">
    <location>
        <begin position="68"/>
        <end position="400"/>
    </location>
</feature>
<name>A0A968GG64_9SPIO</name>
<dbReference type="EMBL" id="JAATLM010000001">
    <property type="protein sequence ID" value="NIZ69903.1"/>
    <property type="molecule type" value="Genomic_DNA"/>
</dbReference>
<evidence type="ECO:0000256" key="5">
    <source>
        <dbReference type="ARBA" id="ARBA00022801"/>
    </source>
</evidence>
<evidence type="ECO:0000259" key="9">
    <source>
        <dbReference type="Pfam" id="PF01979"/>
    </source>
</evidence>
<evidence type="ECO:0000256" key="1">
    <source>
        <dbReference type="ARBA" id="ARBA00004984"/>
    </source>
</evidence>
<dbReference type="EC" id="3.5.4.3" evidence="3 7"/>
<dbReference type="InterPro" id="IPR051607">
    <property type="entry name" value="Metallo-dep_hydrolases"/>
</dbReference>
<dbReference type="NCBIfam" id="NF006679">
    <property type="entry name" value="PRK09228.1"/>
    <property type="match status" value="1"/>
</dbReference>
<organism evidence="10 11">
    <name type="scientific">Entomospira culicis</name>
    <dbReference type="NCBI Taxonomy" id="2719989"/>
    <lineage>
        <taxon>Bacteria</taxon>
        <taxon>Pseudomonadati</taxon>
        <taxon>Spirochaetota</taxon>
        <taxon>Spirochaetia</taxon>
        <taxon>Spirochaetales</taxon>
        <taxon>Spirochaetaceae</taxon>
        <taxon>Entomospira</taxon>
    </lineage>
</organism>
<dbReference type="GO" id="GO:0008270">
    <property type="term" value="F:zinc ion binding"/>
    <property type="evidence" value="ECO:0007669"/>
    <property type="project" value="UniProtKB-UniRule"/>
</dbReference>
<evidence type="ECO:0000313" key="11">
    <source>
        <dbReference type="Proteomes" id="UP000778951"/>
    </source>
</evidence>
<evidence type="ECO:0000313" key="10">
    <source>
        <dbReference type="EMBL" id="NIZ69903.1"/>
    </source>
</evidence>
<comment type="cofactor">
    <cofactor evidence="8">
        <name>Zn(2+)</name>
        <dbReference type="ChEBI" id="CHEBI:29105"/>
    </cofactor>
    <text evidence="8">Binds 1 zinc ion per subunit.</text>
</comment>
<protein>
    <recommendedName>
        <fullName evidence="3 7">Guanine deaminase</fullName>
        <shortName evidence="8">Guanase</shortName>
        <ecNumber evidence="3 7">3.5.4.3</ecNumber>
    </recommendedName>
    <alternativeName>
        <fullName evidence="8">Guanine aminohydrolase</fullName>
    </alternativeName>
</protein>
<keyword evidence="5 8" id="KW-0378">Hydrolase</keyword>
<evidence type="ECO:0000256" key="8">
    <source>
        <dbReference type="RuleBase" id="RU366009"/>
    </source>
</evidence>
<dbReference type="PANTHER" id="PTHR11271:SF6">
    <property type="entry name" value="GUANINE DEAMINASE"/>
    <property type="match status" value="1"/>
</dbReference>
<dbReference type="InterPro" id="IPR032466">
    <property type="entry name" value="Metal_Hydrolase"/>
</dbReference>
<evidence type="ECO:0000256" key="2">
    <source>
        <dbReference type="ARBA" id="ARBA00006745"/>
    </source>
</evidence>
<dbReference type="InterPro" id="IPR006680">
    <property type="entry name" value="Amidohydro-rel"/>
</dbReference>
<dbReference type="Gene3D" id="2.30.40.10">
    <property type="entry name" value="Urease, subunit C, domain 1"/>
    <property type="match status" value="1"/>
</dbReference>
<dbReference type="GO" id="GO:0006147">
    <property type="term" value="P:guanine catabolic process"/>
    <property type="evidence" value="ECO:0007669"/>
    <property type="project" value="UniProtKB-UniRule"/>
</dbReference>
<dbReference type="NCBIfam" id="TIGR02967">
    <property type="entry name" value="guan_deamin"/>
    <property type="match status" value="1"/>
</dbReference>
<dbReference type="SUPFAM" id="SSF51556">
    <property type="entry name" value="Metallo-dependent hydrolases"/>
    <property type="match status" value="1"/>
</dbReference>
<dbReference type="Proteomes" id="UP000778951">
    <property type="component" value="Unassembled WGS sequence"/>
</dbReference>
<reference evidence="10" key="1">
    <citation type="submission" date="2020-03" db="EMBL/GenBank/DDBJ databases">
        <title>Spirochaetal bacteria isolated from arthropods constitute a novel genus Entomospira genus novum within the order Spirochaetales.</title>
        <authorList>
            <person name="Grana-Miraglia L."/>
            <person name="Sikutova S."/>
            <person name="Fingerle V."/>
            <person name="Sing A."/>
            <person name="Castillo-Ramirez S."/>
            <person name="Margos G."/>
            <person name="Rudolf I."/>
        </authorList>
    </citation>
    <scope>NUCLEOTIDE SEQUENCE</scope>
    <source>
        <strain evidence="10">BR149</strain>
    </source>
</reference>
<proteinExistence type="inferred from homology"/>
<dbReference type="Pfam" id="PF01979">
    <property type="entry name" value="Amidohydro_1"/>
    <property type="match status" value="1"/>
</dbReference>
<comment type="caution">
    <text evidence="10">The sequence shown here is derived from an EMBL/GenBank/DDBJ whole genome shotgun (WGS) entry which is preliminary data.</text>
</comment>
<dbReference type="SUPFAM" id="SSF51338">
    <property type="entry name" value="Composite domain of metallo-dependent hydrolases"/>
    <property type="match status" value="2"/>
</dbReference>
<comment type="function">
    <text evidence="8">Catalyzes the hydrolytic deamination of guanine, producing xanthine and ammonia.</text>
</comment>
<keyword evidence="6 8" id="KW-0862">Zinc</keyword>
<accession>A0A968GG64</accession>
<dbReference type="GO" id="GO:0008892">
    <property type="term" value="F:guanine deaminase activity"/>
    <property type="evidence" value="ECO:0007669"/>
    <property type="project" value="UniProtKB-UniRule"/>
</dbReference>
<dbReference type="InterPro" id="IPR011059">
    <property type="entry name" value="Metal-dep_hydrolase_composite"/>
</dbReference>